<evidence type="ECO:0000313" key="6">
    <source>
        <dbReference type="Ensembl" id="ENSAPLP00020027190.1"/>
    </source>
</evidence>
<evidence type="ECO:0000259" key="5">
    <source>
        <dbReference type="Pfam" id="PF05368"/>
    </source>
</evidence>
<proteinExistence type="inferred from homology"/>
<protein>
    <recommendedName>
        <fullName evidence="3">NmrA-like family domain-containing protein 1</fullName>
    </recommendedName>
</protein>
<evidence type="ECO:0000256" key="1">
    <source>
        <dbReference type="ARBA" id="ARBA00006328"/>
    </source>
</evidence>
<dbReference type="Ensembl" id="ENSAPLT00020029269.1">
    <property type="protein sequence ID" value="ENSAPLP00020027190.1"/>
    <property type="gene ID" value="ENSAPLG00020018456.1"/>
</dbReference>
<accession>A0A8B9ZLX5</accession>
<evidence type="ECO:0000256" key="4">
    <source>
        <dbReference type="SAM" id="MobiDB-lite"/>
    </source>
</evidence>
<dbReference type="InterPro" id="IPR036291">
    <property type="entry name" value="NAD(P)-bd_dom_sf"/>
</dbReference>
<dbReference type="Gene3D" id="3.40.50.720">
    <property type="entry name" value="NAD(P)-binding Rossmann-like Domain"/>
    <property type="match status" value="1"/>
</dbReference>
<dbReference type="InterPro" id="IPR008030">
    <property type="entry name" value="NmrA-like"/>
</dbReference>
<dbReference type="GO" id="GO:0005634">
    <property type="term" value="C:nucleus"/>
    <property type="evidence" value="ECO:0007669"/>
    <property type="project" value="TreeGrafter"/>
</dbReference>
<dbReference type="CDD" id="cd05251">
    <property type="entry name" value="NmrA_like_SDR_a"/>
    <property type="match status" value="1"/>
</dbReference>
<feature type="compositionally biased region" description="Basic and acidic residues" evidence="4">
    <location>
        <begin position="9"/>
        <end position="30"/>
    </location>
</feature>
<dbReference type="Proteomes" id="UP000694400">
    <property type="component" value="Chromosome 15"/>
</dbReference>
<dbReference type="PANTHER" id="PTHR42748:SF7">
    <property type="entry name" value="NMRA LIKE REDOX SENSOR 1-RELATED"/>
    <property type="match status" value="1"/>
</dbReference>
<feature type="domain" description="NmrA-like" evidence="5">
    <location>
        <begin position="43"/>
        <end position="240"/>
    </location>
</feature>
<organism evidence="6 7">
    <name type="scientific">Anas platyrhynchos</name>
    <name type="common">Mallard</name>
    <name type="synonym">Anas boschas</name>
    <dbReference type="NCBI Taxonomy" id="8839"/>
    <lineage>
        <taxon>Eukaryota</taxon>
        <taxon>Metazoa</taxon>
        <taxon>Chordata</taxon>
        <taxon>Craniata</taxon>
        <taxon>Vertebrata</taxon>
        <taxon>Euteleostomi</taxon>
        <taxon>Archelosauria</taxon>
        <taxon>Archosauria</taxon>
        <taxon>Dinosauria</taxon>
        <taxon>Saurischia</taxon>
        <taxon>Theropoda</taxon>
        <taxon>Coelurosauria</taxon>
        <taxon>Aves</taxon>
        <taxon>Neognathae</taxon>
        <taxon>Galloanserae</taxon>
        <taxon>Anseriformes</taxon>
        <taxon>Anatidae</taxon>
        <taxon>Anatinae</taxon>
        <taxon>Anas</taxon>
    </lineage>
</organism>
<name>A0A8B9ZLX5_ANAPL</name>
<keyword evidence="2" id="KW-0521">NADP</keyword>
<sequence length="296" mass="32176">MQLSRAKRSRAEPSRAEGSRAEPSGAERSRGACGEAMAGRGPLVVFGATGAQGGSVVRALLAEGTREVRAVTRRPSSRAAAQLRRLGARVVAADLDDGRTLEPALEGAYGAFVVTDFWEHCSQEREVEQGKRLADLSKRLDLRHVVYSGLENVQQLTGGRLQVPHFDGKGVVEEYFQAIGVPTTIIRMPCYFENFLSCFRPEKAPQGDAFVLALPMGDTPMDGMAVEDLGPCCAQPAEVPRGVRRASDRAQHRQAHRGRVRRCLLPADRQDRGSLQGRKPPSVCLMLLRGVGSWCS</sequence>
<reference evidence="6" key="2">
    <citation type="submission" date="2025-08" db="UniProtKB">
        <authorList>
            <consortium name="Ensembl"/>
        </authorList>
    </citation>
    <scope>IDENTIFICATION</scope>
</reference>
<dbReference type="AlphaFoldDB" id="A0A8B9ZLX5"/>
<evidence type="ECO:0000313" key="7">
    <source>
        <dbReference type="Proteomes" id="UP000694400"/>
    </source>
</evidence>
<dbReference type="PANTHER" id="PTHR42748">
    <property type="entry name" value="NITROGEN METABOLITE REPRESSION PROTEIN NMRA FAMILY MEMBER"/>
    <property type="match status" value="1"/>
</dbReference>
<dbReference type="SUPFAM" id="SSF51735">
    <property type="entry name" value="NAD(P)-binding Rossmann-fold domains"/>
    <property type="match status" value="1"/>
</dbReference>
<comment type="similarity">
    <text evidence="1">Belongs to the NmrA-type oxidoreductase family.</text>
</comment>
<reference evidence="6" key="1">
    <citation type="submission" date="2019-08" db="EMBL/GenBank/DDBJ databases">
        <title>Three high-quality genomes provides insights into domestication of ducks.</title>
        <authorList>
            <person name="Hou Z.C."/>
            <person name="Zhu F."/>
            <person name="Yin Z.T."/>
            <person name="Zhang F."/>
        </authorList>
    </citation>
    <scope>NUCLEOTIDE SEQUENCE [LARGE SCALE GENOMIC DNA]</scope>
</reference>
<reference evidence="6" key="3">
    <citation type="submission" date="2025-09" db="UniProtKB">
        <authorList>
            <consortium name="Ensembl"/>
        </authorList>
    </citation>
    <scope>IDENTIFICATION</scope>
</reference>
<dbReference type="InterPro" id="IPR051164">
    <property type="entry name" value="NmrA-like_oxidored"/>
</dbReference>
<evidence type="ECO:0000256" key="2">
    <source>
        <dbReference type="ARBA" id="ARBA00022857"/>
    </source>
</evidence>
<dbReference type="Pfam" id="PF05368">
    <property type="entry name" value="NmrA"/>
    <property type="match status" value="1"/>
</dbReference>
<feature type="region of interest" description="Disordered" evidence="4">
    <location>
        <begin position="1"/>
        <end position="33"/>
    </location>
</feature>
<evidence type="ECO:0000256" key="3">
    <source>
        <dbReference type="ARBA" id="ARBA00040296"/>
    </source>
</evidence>